<feature type="region of interest" description="Disordered" evidence="3">
    <location>
        <begin position="20"/>
        <end position="42"/>
    </location>
</feature>
<dbReference type="PANTHER" id="PTHR45566:SF1">
    <property type="entry name" value="HTH-TYPE TRANSCRIPTIONAL REGULATOR YHJB-RELATED"/>
    <property type="match status" value="1"/>
</dbReference>
<gene>
    <name evidence="6" type="ORF">QO018_005015</name>
</gene>
<feature type="domain" description="HTH luxR-type" evidence="4">
    <location>
        <begin position="201"/>
        <end position="266"/>
    </location>
</feature>
<evidence type="ECO:0000256" key="1">
    <source>
        <dbReference type="ARBA" id="ARBA00023125"/>
    </source>
</evidence>
<keyword evidence="7" id="KW-1185">Reference proteome</keyword>
<dbReference type="CDD" id="cd06170">
    <property type="entry name" value="LuxR_C_like"/>
    <property type="match status" value="1"/>
</dbReference>
<dbReference type="EMBL" id="JAUSVU010000023">
    <property type="protein sequence ID" value="MDQ0536124.1"/>
    <property type="molecule type" value="Genomic_DNA"/>
</dbReference>
<dbReference type="Proteomes" id="UP001244552">
    <property type="component" value="Unassembled WGS sequence"/>
</dbReference>
<dbReference type="InterPro" id="IPR000792">
    <property type="entry name" value="Tscrpt_reg_LuxR_C"/>
</dbReference>
<dbReference type="SUPFAM" id="SSF52172">
    <property type="entry name" value="CheY-like"/>
    <property type="match status" value="1"/>
</dbReference>
<comment type="caution">
    <text evidence="6">The sequence shown here is derived from an EMBL/GenBank/DDBJ whole genome shotgun (WGS) entry which is preliminary data.</text>
</comment>
<dbReference type="RefSeq" id="WP_209984037.1">
    <property type="nucleotide sequence ID" value="NZ_JAGINO010000013.1"/>
</dbReference>
<dbReference type="PROSITE" id="PS00622">
    <property type="entry name" value="HTH_LUXR_1"/>
    <property type="match status" value="1"/>
</dbReference>
<dbReference type="PRINTS" id="PR00038">
    <property type="entry name" value="HTHLUXR"/>
</dbReference>
<proteinExistence type="predicted"/>
<protein>
    <submittedName>
        <fullName evidence="6">DNA-binding NarL/FixJ family response regulator</fullName>
    </submittedName>
</protein>
<dbReference type="Pfam" id="PF00196">
    <property type="entry name" value="GerE"/>
    <property type="match status" value="1"/>
</dbReference>
<dbReference type="InterPro" id="IPR051015">
    <property type="entry name" value="EvgA-like"/>
</dbReference>
<evidence type="ECO:0000256" key="2">
    <source>
        <dbReference type="PROSITE-ProRule" id="PRU00169"/>
    </source>
</evidence>
<feature type="domain" description="Response regulatory" evidence="5">
    <location>
        <begin position="50"/>
        <end position="171"/>
    </location>
</feature>
<dbReference type="InterPro" id="IPR001789">
    <property type="entry name" value="Sig_transdc_resp-reg_receiver"/>
</dbReference>
<evidence type="ECO:0000313" key="6">
    <source>
        <dbReference type="EMBL" id="MDQ0536124.1"/>
    </source>
</evidence>
<reference evidence="6 7" key="1">
    <citation type="submission" date="2023-07" db="EMBL/GenBank/DDBJ databases">
        <title>Genomic Encyclopedia of Type Strains, Phase IV (KMG-IV): sequencing the most valuable type-strain genomes for metagenomic binning, comparative biology and taxonomic classification.</title>
        <authorList>
            <person name="Goeker M."/>
        </authorList>
    </citation>
    <scope>NUCLEOTIDE SEQUENCE [LARGE SCALE GENOMIC DNA]</scope>
    <source>
        <strain evidence="6 7">DSM 19922</strain>
    </source>
</reference>
<name>A0ABU0MRL2_9PROT</name>
<evidence type="ECO:0000259" key="4">
    <source>
        <dbReference type="PROSITE" id="PS50043"/>
    </source>
</evidence>
<keyword evidence="1 6" id="KW-0238">DNA-binding</keyword>
<dbReference type="Gene3D" id="3.40.50.2300">
    <property type="match status" value="1"/>
</dbReference>
<evidence type="ECO:0000313" key="7">
    <source>
        <dbReference type="Proteomes" id="UP001244552"/>
    </source>
</evidence>
<dbReference type="InterPro" id="IPR011006">
    <property type="entry name" value="CheY-like_superfamily"/>
</dbReference>
<evidence type="ECO:0000259" key="5">
    <source>
        <dbReference type="PROSITE" id="PS50110"/>
    </source>
</evidence>
<dbReference type="SMART" id="SM00421">
    <property type="entry name" value="HTH_LUXR"/>
    <property type="match status" value="1"/>
</dbReference>
<evidence type="ECO:0000256" key="3">
    <source>
        <dbReference type="SAM" id="MobiDB-lite"/>
    </source>
</evidence>
<dbReference type="GO" id="GO:0003677">
    <property type="term" value="F:DNA binding"/>
    <property type="evidence" value="ECO:0007669"/>
    <property type="project" value="UniProtKB-KW"/>
</dbReference>
<dbReference type="SUPFAM" id="SSF46894">
    <property type="entry name" value="C-terminal effector domain of the bipartite response regulators"/>
    <property type="match status" value="1"/>
</dbReference>
<dbReference type="PANTHER" id="PTHR45566">
    <property type="entry name" value="HTH-TYPE TRANSCRIPTIONAL REGULATOR YHJB-RELATED"/>
    <property type="match status" value="1"/>
</dbReference>
<comment type="caution">
    <text evidence="2">Lacks conserved residue(s) required for the propagation of feature annotation.</text>
</comment>
<sequence>MRVQPGTGEELRSDAYSVDLHDAPREAGGVPPVVRRQPLPGSLPGKAHRSVLLVDGRQLTLECFASWLEPRVLELSITPCASVEKAARRPDLTSATVALVLLNLGSRLVSDPRSADELSMLEELLPGVPVIIISDHEDTQHIVDAFECGARGYIPTSTAISVVVGAIRLVESGGVFIPASALTTLARHQKARLPAAGGGTADKVPRSFTHRQGQVLACLREGKPNKLIAHELSMCESTVKVHVRHIMKKLGATNRTQVAYLTNNLFHEK</sequence>
<dbReference type="InterPro" id="IPR016032">
    <property type="entry name" value="Sig_transdc_resp-reg_C-effctor"/>
</dbReference>
<organism evidence="6 7">
    <name type="scientific">Azospirillum picis</name>
    <dbReference type="NCBI Taxonomy" id="488438"/>
    <lineage>
        <taxon>Bacteria</taxon>
        <taxon>Pseudomonadati</taxon>
        <taxon>Pseudomonadota</taxon>
        <taxon>Alphaproteobacteria</taxon>
        <taxon>Rhodospirillales</taxon>
        <taxon>Azospirillaceae</taxon>
        <taxon>Azospirillum</taxon>
    </lineage>
</organism>
<dbReference type="PROSITE" id="PS50110">
    <property type="entry name" value="RESPONSE_REGULATORY"/>
    <property type="match status" value="1"/>
</dbReference>
<accession>A0ABU0MRL2</accession>
<dbReference type="PROSITE" id="PS50043">
    <property type="entry name" value="HTH_LUXR_2"/>
    <property type="match status" value="1"/>
</dbReference>